<comment type="caution">
    <text evidence="1">The sequence shown here is derived from an EMBL/GenBank/DDBJ whole genome shotgun (WGS) entry which is preliminary data.</text>
</comment>
<keyword evidence="2" id="KW-1185">Reference proteome</keyword>
<feature type="non-terminal residue" evidence="1">
    <location>
        <position position="1"/>
    </location>
</feature>
<reference evidence="1 2" key="1">
    <citation type="journal article" date="2018" name="Nat. Ecol. Evol.">
        <title>Shark genomes provide insights into elasmobranch evolution and the origin of vertebrates.</title>
        <authorList>
            <person name="Hara Y"/>
            <person name="Yamaguchi K"/>
            <person name="Onimaru K"/>
            <person name="Kadota M"/>
            <person name="Koyanagi M"/>
            <person name="Keeley SD"/>
            <person name="Tatsumi K"/>
            <person name="Tanaka K"/>
            <person name="Motone F"/>
            <person name="Kageyama Y"/>
            <person name="Nozu R"/>
            <person name="Adachi N"/>
            <person name="Nishimura O"/>
            <person name="Nakagawa R"/>
            <person name="Tanegashima C"/>
            <person name="Kiyatake I"/>
            <person name="Matsumoto R"/>
            <person name="Murakumo K"/>
            <person name="Nishida K"/>
            <person name="Terakita A"/>
            <person name="Kuratani S"/>
            <person name="Sato K"/>
            <person name="Hyodo S Kuraku.S."/>
        </authorList>
    </citation>
    <scope>NUCLEOTIDE SEQUENCE [LARGE SCALE GENOMIC DNA]</scope>
</reference>
<evidence type="ECO:0000313" key="2">
    <source>
        <dbReference type="Proteomes" id="UP000288216"/>
    </source>
</evidence>
<protein>
    <submittedName>
        <fullName evidence="1">Uncharacterized protein</fullName>
    </submittedName>
</protein>
<accession>A0A401Q9Y0</accession>
<name>A0A401Q9Y0_SCYTO</name>
<evidence type="ECO:0000313" key="1">
    <source>
        <dbReference type="EMBL" id="GCB82185.1"/>
    </source>
</evidence>
<dbReference type="AlphaFoldDB" id="A0A401Q9Y0"/>
<dbReference type="Proteomes" id="UP000288216">
    <property type="component" value="Unassembled WGS sequence"/>
</dbReference>
<organism evidence="1 2">
    <name type="scientific">Scyliorhinus torazame</name>
    <name type="common">Cloudy catshark</name>
    <name type="synonym">Catulus torazame</name>
    <dbReference type="NCBI Taxonomy" id="75743"/>
    <lineage>
        <taxon>Eukaryota</taxon>
        <taxon>Metazoa</taxon>
        <taxon>Chordata</taxon>
        <taxon>Craniata</taxon>
        <taxon>Vertebrata</taxon>
        <taxon>Chondrichthyes</taxon>
        <taxon>Elasmobranchii</taxon>
        <taxon>Galeomorphii</taxon>
        <taxon>Galeoidea</taxon>
        <taxon>Carcharhiniformes</taxon>
        <taxon>Scyliorhinidae</taxon>
        <taxon>Scyliorhinus</taxon>
    </lineage>
</organism>
<proteinExistence type="predicted"/>
<gene>
    <name evidence="1" type="ORF">scyTo_0022627</name>
</gene>
<sequence length="46" mass="5190">SLTPRGEFLRFLASKSLTLESLGALDTRFGLQIWADTRPRQSSPRL</sequence>
<dbReference type="EMBL" id="BFAA01023287">
    <property type="protein sequence ID" value="GCB82185.1"/>
    <property type="molecule type" value="Genomic_DNA"/>
</dbReference>